<dbReference type="AlphaFoldDB" id="A0A563VN47"/>
<evidence type="ECO:0000313" key="2">
    <source>
        <dbReference type="Proteomes" id="UP000320055"/>
    </source>
</evidence>
<reference evidence="1 2" key="1">
    <citation type="submission" date="2019-01" db="EMBL/GenBank/DDBJ databases">
        <authorList>
            <person name="Brito A."/>
        </authorList>
    </citation>
    <scope>NUCLEOTIDE SEQUENCE [LARGE SCALE GENOMIC DNA]</scope>
    <source>
        <strain evidence="1">1</strain>
    </source>
</reference>
<dbReference type="EMBL" id="CAACVJ010000072">
    <property type="protein sequence ID" value="VEP12763.1"/>
    <property type="molecule type" value="Genomic_DNA"/>
</dbReference>
<protein>
    <submittedName>
        <fullName evidence="1">Uncharacterized protein</fullName>
    </submittedName>
</protein>
<organism evidence="1 2">
    <name type="scientific">Hyella patelloides LEGE 07179</name>
    <dbReference type="NCBI Taxonomy" id="945734"/>
    <lineage>
        <taxon>Bacteria</taxon>
        <taxon>Bacillati</taxon>
        <taxon>Cyanobacteriota</taxon>
        <taxon>Cyanophyceae</taxon>
        <taxon>Pleurocapsales</taxon>
        <taxon>Hyellaceae</taxon>
        <taxon>Hyella</taxon>
    </lineage>
</organism>
<sequence>MTSISGFLGGGMNDYSVDICGKHYLIWYNLACNFSLIREPKRCNLKHI</sequence>
<dbReference type="Proteomes" id="UP000320055">
    <property type="component" value="Unassembled WGS sequence"/>
</dbReference>
<name>A0A563VN47_9CYAN</name>
<accession>A0A563VN47</accession>
<evidence type="ECO:0000313" key="1">
    <source>
        <dbReference type="EMBL" id="VEP12763.1"/>
    </source>
</evidence>
<gene>
    <name evidence="1" type="ORF">H1P_1630019</name>
</gene>
<proteinExistence type="predicted"/>
<keyword evidence="2" id="KW-1185">Reference proteome</keyword>